<proteinExistence type="predicted"/>
<feature type="region of interest" description="Disordered" evidence="1">
    <location>
        <begin position="29"/>
        <end position="50"/>
    </location>
</feature>
<gene>
    <name evidence="2" type="ORF">FHR32_005108</name>
</gene>
<comment type="caution">
    <text evidence="2">The sequence shown here is derived from an EMBL/GenBank/DDBJ whole genome shotgun (WGS) entry which is preliminary data.</text>
</comment>
<dbReference type="AlphaFoldDB" id="A0A7W7RYS3"/>
<evidence type="ECO:0000313" key="2">
    <source>
        <dbReference type="EMBL" id="MBB4940731.1"/>
    </source>
</evidence>
<sequence>MTNPDGVLAAIDACLSDYSVSPDAMRCAPDVDAEPTRPRPSNGTGILWDGTRVSWDGTGEILSWPLATPHPAEWQYTTVGTDPAVVEVRRNGQPWGAYLYQPESALEGTTLPPE</sequence>
<keyword evidence="3" id="KW-1185">Reference proteome</keyword>
<accession>A0A7W7RYS3</accession>
<evidence type="ECO:0000256" key="1">
    <source>
        <dbReference type="SAM" id="MobiDB-lite"/>
    </source>
</evidence>
<dbReference type="RefSeq" id="WP_184756896.1">
    <property type="nucleotide sequence ID" value="NZ_BAABEK010000005.1"/>
</dbReference>
<dbReference type="EMBL" id="JACHJU010000002">
    <property type="protein sequence ID" value="MBB4940731.1"/>
    <property type="molecule type" value="Genomic_DNA"/>
</dbReference>
<protein>
    <submittedName>
        <fullName evidence="2">Uncharacterized protein</fullName>
    </submittedName>
</protein>
<name>A0A7W7RYS3_9ACTN</name>
<organism evidence="2 3">
    <name type="scientific">Streptosporangium album</name>
    <dbReference type="NCBI Taxonomy" id="47479"/>
    <lineage>
        <taxon>Bacteria</taxon>
        <taxon>Bacillati</taxon>
        <taxon>Actinomycetota</taxon>
        <taxon>Actinomycetes</taxon>
        <taxon>Streptosporangiales</taxon>
        <taxon>Streptosporangiaceae</taxon>
        <taxon>Streptosporangium</taxon>
    </lineage>
</organism>
<reference evidence="2 3" key="1">
    <citation type="submission" date="2020-08" db="EMBL/GenBank/DDBJ databases">
        <title>Sequencing the genomes of 1000 actinobacteria strains.</title>
        <authorList>
            <person name="Klenk H.-P."/>
        </authorList>
    </citation>
    <scope>NUCLEOTIDE SEQUENCE [LARGE SCALE GENOMIC DNA]</scope>
    <source>
        <strain evidence="2 3">DSM 43023</strain>
    </source>
</reference>
<evidence type="ECO:0000313" key="3">
    <source>
        <dbReference type="Proteomes" id="UP000534286"/>
    </source>
</evidence>
<dbReference type="Proteomes" id="UP000534286">
    <property type="component" value="Unassembled WGS sequence"/>
</dbReference>